<evidence type="ECO:0000256" key="14">
    <source>
        <dbReference type="ARBA" id="ARBA00023136"/>
    </source>
</evidence>
<evidence type="ECO:0000256" key="2">
    <source>
        <dbReference type="ARBA" id="ARBA00006683"/>
    </source>
</evidence>
<organism evidence="21 22">
    <name type="scientific">Funiculus sociatus GB2-A5</name>
    <dbReference type="NCBI Taxonomy" id="2933946"/>
    <lineage>
        <taxon>Bacteria</taxon>
        <taxon>Bacillati</taxon>
        <taxon>Cyanobacteriota</taxon>
        <taxon>Cyanophyceae</taxon>
        <taxon>Coleofasciculales</taxon>
        <taxon>Coleofasciculaceae</taxon>
        <taxon>Funiculus</taxon>
    </lineage>
</organism>
<evidence type="ECO:0000256" key="18">
    <source>
        <dbReference type="SAM" id="MobiDB-lite"/>
    </source>
</evidence>
<evidence type="ECO:0000313" key="22">
    <source>
        <dbReference type="Proteomes" id="UP001442494"/>
    </source>
</evidence>
<evidence type="ECO:0000256" key="3">
    <source>
        <dbReference type="ARBA" id="ARBA00007316"/>
    </source>
</evidence>
<comment type="catalytic activity">
    <reaction evidence="16">
        <text>L-tyrosyl-[protein] + ATP = O-phospho-L-tyrosyl-[protein] + ADP + H(+)</text>
        <dbReference type="Rhea" id="RHEA:10596"/>
        <dbReference type="Rhea" id="RHEA-COMP:10136"/>
        <dbReference type="Rhea" id="RHEA-COMP:20101"/>
        <dbReference type="ChEBI" id="CHEBI:15378"/>
        <dbReference type="ChEBI" id="CHEBI:30616"/>
        <dbReference type="ChEBI" id="CHEBI:46858"/>
        <dbReference type="ChEBI" id="CHEBI:61978"/>
        <dbReference type="ChEBI" id="CHEBI:456216"/>
        <dbReference type="EC" id="2.7.10.2"/>
    </reaction>
</comment>
<dbReference type="NCBIfam" id="TIGR01007">
    <property type="entry name" value="eps_fam"/>
    <property type="match status" value="1"/>
</dbReference>
<evidence type="ECO:0000256" key="8">
    <source>
        <dbReference type="ARBA" id="ARBA00022679"/>
    </source>
</evidence>
<feature type="region of interest" description="Disordered" evidence="18">
    <location>
        <begin position="1"/>
        <end position="37"/>
    </location>
</feature>
<proteinExistence type="inferred from homology"/>
<evidence type="ECO:0000256" key="13">
    <source>
        <dbReference type="ARBA" id="ARBA00022989"/>
    </source>
</evidence>
<keyword evidence="13" id="KW-1133">Transmembrane helix</keyword>
<evidence type="ECO:0000256" key="16">
    <source>
        <dbReference type="ARBA" id="ARBA00051245"/>
    </source>
</evidence>
<evidence type="ECO:0000256" key="1">
    <source>
        <dbReference type="ARBA" id="ARBA00004429"/>
    </source>
</evidence>
<keyword evidence="15" id="KW-0829">Tyrosine-protein kinase</keyword>
<comment type="similarity">
    <text evidence="3">Belongs to the CpsD/CapB family.</text>
</comment>
<evidence type="ECO:0000256" key="7">
    <source>
        <dbReference type="ARBA" id="ARBA00022519"/>
    </source>
</evidence>
<comment type="similarity">
    <text evidence="4">Belongs to the etk/wzc family.</text>
</comment>
<keyword evidence="12" id="KW-0067">ATP-binding</keyword>
<name>A0ABV0JQC7_9CYAN</name>
<comment type="subcellular location">
    <subcellularLocation>
        <location evidence="1">Cell inner membrane</location>
        <topology evidence="1">Multi-pass membrane protein</topology>
    </subcellularLocation>
</comment>
<dbReference type="Pfam" id="PF13614">
    <property type="entry name" value="AAA_31"/>
    <property type="match status" value="1"/>
</dbReference>
<dbReference type="InterPro" id="IPR027417">
    <property type="entry name" value="P-loop_NTPase"/>
</dbReference>
<keyword evidence="7" id="KW-0997">Cell inner membrane</keyword>
<dbReference type="InterPro" id="IPR005702">
    <property type="entry name" value="Wzc-like_C"/>
</dbReference>
<sequence>MGSDGDFQPLLPQSTGNQRSAIKPPYGGGLPRSTGFNEADEDKLDLRQLLAVVRRRAIVITGVAIAVTSGAVSWVLSRTPKYEGRFQLLVGSVTGEDKFDELNQSLGKNVSIQAPRIDYATQIQVLWSPQVISPIVEKIKERYPEIDYSTLVQKLAINRLSETKILEVSYQDSDPQKIQFILEKVADGYVDYSLSQQQNSLQQGIKFVEKQLEKQYERVDKLQEKLQEFRQKYNLIDPETQGQLLTNRVSGIVQQRQETQSRLGETRSLYSTLQKQLGLEPNQALAVAALSEAPRYQQLLNQLSEVESKIAAESARFTQESPNIQKLLEQRENLLPLLRQEAVAVLGSNSSGVVLDAESASPNSIRLSLTKEMVEAANQIRVLERRQQAIALAENQMSQQLKQLAVTARYYTDLQRELQVATESLNRFLGVRETLQIEAARKNLPWQKLSEPKQPQEPISPNAPRSILLGAVAGLLAGMGAALLIEKLDNVFHSPDELKDSTGLPILGLIPFNKQLANSQQSVVSGQSSVVKGQLAHYNASPFLEAFRSLHANIYFLSPDKPLRSLVISSSVPAEGKSTLSTHLAQAAAAMGQRVLLVDADLRLPQVHKLTDLPNVWGLSHVISTDMNVDDIIQRSPLEDNLFVLTAGQIPPDPTRLLSSKKMQNLIQRFEEAFDLVIYDTPPLLGLADTKLLSPHTDGIVLVVGLGRTDRAVLRQVLDGLKTSHAPVLGLVANGVKGYTTSSYDYYHRYYTKVPGKQQPVNNS</sequence>
<dbReference type="InterPro" id="IPR025669">
    <property type="entry name" value="AAA_dom"/>
</dbReference>
<evidence type="ECO:0000256" key="12">
    <source>
        <dbReference type="ARBA" id="ARBA00022840"/>
    </source>
</evidence>
<dbReference type="InterPro" id="IPR003856">
    <property type="entry name" value="LPS_length_determ_N"/>
</dbReference>
<keyword evidence="17" id="KW-0175">Coiled coil</keyword>
<evidence type="ECO:0000256" key="6">
    <source>
        <dbReference type="ARBA" id="ARBA00022475"/>
    </source>
</evidence>
<dbReference type="InterPro" id="IPR050445">
    <property type="entry name" value="Bact_polysacc_biosynth/exp"/>
</dbReference>
<dbReference type="PANTHER" id="PTHR32309:SF13">
    <property type="entry name" value="FERRIC ENTEROBACTIN TRANSPORT PROTEIN FEPE"/>
    <property type="match status" value="1"/>
</dbReference>
<protein>
    <recommendedName>
        <fullName evidence="5">non-specific protein-tyrosine kinase</fullName>
        <ecNumber evidence="5">2.7.10.2</ecNumber>
    </recommendedName>
</protein>
<evidence type="ECO:0000256" key="10">
    <source>
        <dbReference type="ARBA" id="ARBA00022741"/>
    </source>
</evidence>
<keyword evidence="14" id="KW-0472">Membrane</keyword>
<dbReference type="EMBL" id="JAMPKK010000030">
    <property type="protein sequence ID" value="MEP0865683.1"/>
    <property type="molecule type" value="Genomic_DNA"/>
</dbReference>
<comment type="similarity">
    <text evidence="2">Belongs to the CpsC/CapA family.</text>
</comment>
<keyword evidence="11" id="KW-0418">Kinase</keyword>
<feature type="coiled-coil region" evidence="17">
    <location>
        <begin position="205"/>
        <end position="232"/>
    </location>
</feature>
<evidence type="ECO:0000259" key="19">
    <source>
        <dbReference type="Pfam" id="PF02706"/>
    </source>
</evidence>
<feature type="domain" description="AAA" evidence="20">
    <location>
        <begin position="576"/>
        <end position="694"/>
    </location>
</feature>
<evidence type="ECO:0000256" key="4">
    <source>
        <dbReference type="ARBA" id="ARBA00008883"/>
    </source>
</evidence>
<evidence type="ECO:0000256" key="9">
    <source>
        <dbReference type="ARBA" id="ARBA00022692"/>
    </source>
</evidence>
<comment type="caution">
    <text evidence="21">The sequence shown here is derived from an EMBL/GenBank/DDBJ whole genome shotgun (WGS) entry which is preliminary data.</text>
</comment>
<evidence type="ECO:0000256" key="17">
    <source>
        <dbReference type="SAM" id="Coils"/>
    </source>
</evidence>
<evidence type="ECO:0000256" key="15">
    <source>
        <dbReference type="ARBA" id="ARBA00023137"/>
    </source>
</evidence>
<evidence type="ECO:0000259" key="20">
    <source>
        <dbReference type="Pfam" id="PF13614"/>
    </source>
</evidence>
<evidence type="ECO:0000256" key="5">
    <source>
        <dbReference type="ARBA" id="ARBA00011903"/>
    </source>
</evidence>
<keyword evidence="8 21" id="KW-0808">Transferase</keyword>
<dbReference type="Pfam" id="PF02706">
    <property type="entry name" value="Wzz"/>
    <property type="match status" value="1"/>
</dbReference>
<dbReference type="PANTHER" id="PTHR32309">
    <property type="entry name" value="TYROSINE-PROTEIN KINASE"/>
    <property type="match status" value="1"/>
</dbReference>
<keyword evidence="9" id="KW-0812">Transmembrane</keyword>
<dbReference type="CDD" id="cd05387">
    <property type="entry name" value="BY-kinase"/>
    <property type="match status" value="1"/>
</dbReference>
<accession>A0ABV0JQC7</accession>
<dbReference type="SUPFAM" id="SSF52540">
    <property type="entry name" value="P-loop containing nucleoside triphosphate hydrolases"/>
    <property type="match status" value="1"/>
</dbReference>
<evidence type="ECO:0000313" key="21">
    <source>
        <dbReference type="EMBL" id="MEP0865683.1"/>
    </source>
</evidence>
<dbReference type="GO" id="GO:0004715">
    <property type="term" value="F:non-membrane spanning protein tyrosine kinase activity"/>
    <property type="evidence" value="ECO:0007669"/>
    <property type="project" value="UniProtKB-EC"/>
</dbReference>
<dbReference type="Gene3D" id="3.40.50.300">
    <property type="entry name" value="P-loop containing nucleotide triphosphate hydrolases"/>
    <property type="match status" value="1"/>
</dbReference>
<evidence type="ECO:0000256" key="11">
    <source>
        <dbReference type="ARBA" id="ARBA00022777"/>
    </source>
</evidence>
<reference evidence="21 22" key="1">
    <citation type="submission" date="2022-04" db="EMBL/GenBank/DDBJ databases">
        <title>Positive selection, recombination, and allopatry shape intraspecific diversity of widespread and dominant cyanobacteria.</title>
        <authorList>
            <person name="Wei J."/>
            <person name="Shu W."/>
            <person name="Hu C."/>
        </authorList>
    </citation>
    <scope>NUCLEOTIDE SEQUENCE [LARGE SCALE GENOMIC DNA]</scope>
    <source>
        <strain evidence="21 22">GB2-A5</strain>
    </source>
</reference>
<dbReference type="Proteomes" id="UP001442494">
    <property type="component" value="Unassembled WGS sequence"/>
</dbReference>
<keyword evidence="22" id="KW-1185">Reference proteome</keyword>
<keyword evidence="10" id="KW-0547">Nucleotide-binding</keyword>
<feature type="domain" description="Polysaccharide chain length determinant N-terminal" evidence="19">
    <location>
        <begin position="42"/>
        <end position="137"/>
    </location>
</feature>
<feature type="coiled-coil region" evidence="17">
    <location>
        <begin position="366"/>
        <end position="403"/>
    </location>
</feature>
<dbReference type="RefSeq" id="WP_190419348.1">
    <property type="nucleotide sequence ID" value="NZ_JAMPKK010000030.1"/>
</dbReference>
<gene>
    <name evidence="21" type="ORF">NDI37_14530</name>
</gene>
<dbReference type="EC" id="2.7.10.2" evidence="5"/>
<keyword evidence="6" id="KW-1003">Cell membrane</keyword>
<feature type="compositionally biased region" description="Polar residues" evidence="18">
    <location>
        <begin position="11"/>
        <end position="20"/>
    </location>
</feature>